<reference evidence="2" key="1">
    <citation type="submission" date="2020-05" db="EMBL/GenBank/DDBJ databases">
        <authorList>
            <person name="Chiriac C."/>
            <person name="Salcher M."/>
            <person name="Ghai R."/>
            <person name="Kavagutti S V."/>
        </authorList>
    </citation>
    <scope>NUCLEOTIDE SEQUENCE</scope>
</reference>
<dbReference type="Gene3D" id="3.40.50.2300">
    <property type="match status" value="2"/>
</dbReference>
<dbReference type="SUPFAM" id="SSF53822">
    <property type="entry name" value="Periplasmic binding protein-like I"/>
    <property type="match status" value="1"/>
</dbReference>
<evidence type="ECO:0000259" key="1">
    <source>
        <dbReference type="Pfam" id="PF13407"/>
    </source>
</evidence>
<gene>
    <name evidence="2" type="ORF">UFOPK3720_01047</name>
</gene>
<dbReference type="Pfam" id="PF13407">
    <property type="entry name" value="Peripla_BP_4"/>
    <property type="match status" value="1"/>
</dbReference>
<proteinExistence type="predicted"/>
<dbReference type="AlphaFoldDB" id="A0A6J7J174"/>
<protein>
    <submittedName>
        <fullName evidence="2">Unannotated protein</fullName>
    </submittedName>
</protein>
<sequence length="361" mass="38241">MRKSIAAAALVVSASMAVFGLAPAASAADGVTVAKGIVAKYSKNPTSLGNIPVIGKPIPKNKYVIAITGDSDAAITLNNFQVQAGKLLGWKMEAQQAKSTIEDQRKVLQQAIAKSPDGIAISGLEPESYGDLFKAAKAKGIAIICSACLAAPYEAVLDTHVAGPKMLDLWGQMIAAFAVANVKGTPNVQAFGLSVYPVLVRYDKSFEKNLKLLSPSSVYKFNELDFSPGQIGNVMKANPSTNFMSSDLGDFALGWPQQLFTVGATPGQKPLIGGLTAGKSAIQALKDKTENAWTAYSLPIVGYSVIDSFARYWTNTPFAKADLPTQILTQKNIAGAVIDADGNYVGVKDYQAQFKKIWGIK</sequence>
<feature type="domain" description="Periplasmic binding protein" evidence="1">
    <location>
        <begin position="77"/>
        <end position="149"/>
    </location>
</feature>
<organism evidence="2">
    <name type="scientific">freshwater metagenome</name>
    <dbReference type="NCBI Taxonomy" id="449393"/>
    <lineage>
        <taxon>unclassified sequences</taxon>
        <taxon>metagenomes</taxon>
        <taxon>ecological metagenomes</taxon>
    </lineage>
</organism>
<dbReference type="EMBL" id="CAFBNB010000195">
    <property type="protein sequence ID" value="CAB4937103.1"/>
    <property type="molecule type" value="Genomic_DNA"/>
</dbReference>
<dbReference type="InterPro" id="IPR028082">
    <property type="entry name" value="Peripla_BP_I"/>
</dbReference>
<dbReference type="InterPro" id="IPR025997">
    <property type="entry name" value="SBP_2_dom"/>
</dbReference>
<accession>A0A6J7J174</accession>
<evidence type="ECO:0000313" key="2">
    <source>
        <dbReference type="EMBL" id="CAB4937103.1"/>
    </source>
</evidence>
<name>A0A6J7J174_9ZZZZ</name>